<accession>A0ABQ5F3D5</accession>
<evidence type="ECO:0000313" key="2">
    <source>
        <dbReference type="Proteomes" id="UP001151760"/>
    </source>
</evidence>
<gene>
    <name evidence="1" type="ORF">Tco_0992361</name>
</gene>
<keyword evidence="2" id="KW-1185">Reference proteome</keyword>
<evidence type="ECO:0000313" key="1">
    <source>
        <dbReference type="EMBL" id="GJT57307.1"/>
    </source>
</evidence>
<reference evidence="1" key="2">
    <citation type="submission" date="2022-01" db="EMBL/GenBank/DDBJ databases">
        <authorList>
            <person name="Yamashiro T."/>
            <person name="Shiraishi A."/>
            <person name="Satake H."/>
            <person name="Nakayama K."/>
        </authorList>
    </citation>
    <scope>NUCLEOTIDE SEQUENCE</scope>
</reference>
<dbReference type="InterPro" id="IPR032675">
    <property type="entry name" value="LRR_dom_sf"/>
</dbReference>
<dbReference type="EMBL" id="BQNB010016920">
    <property type="protein sequence ID" value="GJT57307.1"/>
    <property type="molecule type" value="Genomic_DNA"/>
</dbReference>
<reference evidence="1" key="1">
    <citation type="journal article" date="2022" name="Int. J. Mol. Sci.">
        <title>Draft Genome of Tanacetum Coccineum: Genomic Comparison of Closely Related Tanacetum-Family Plants.</title>
        <authorList>
            <person name="Yamashiro T."/>
            <person name="Shiraishi A."/>
            <person name="Nakayama K."/>
            <person name="Satake H."/>
        </authorList>
    </citation>
    <scope>NUCLEOTIDE SEQUENCE</scope>
</reference>
<dbReference type="SUPFAM" id="SSF52047">
    <property type="entry name" value="RNI-like"/>
    <property type="match status" value="1"/>
</dbReference>
<name>A0ABQ5F3D5_9ASTR</name>
<sequence length="146" mass="16229">MHVSCKVSHLVAVETLHLEFVIPYLEDLALEGCCGINDESLITLRQGWKSLKTLNISHSENVTHVGVSFLTSNTGCLQNLNLAYGPLASVNNMSHDRSRIPGLGMRFCNKDRASYRDAPYNRDRPTYRACVNYTMDLDIALATDGP</sequence>
<protein>
    <submittedName>
        <fullName evidence="1">F-box/LRR-repeat protein 3</fullName>
    </submittedName>
</protein>
<organism evidence="1 2">
    <name type="scientific">Tanacetum coccineum</name>
    <dbReference type="NCBI Taxonomy" id="301880"/>
    <lineage>
        <taxon>Eukaryota</taxon>
        <taxon>Viridiplantae</taxon>
        <taxon>Streptophyta</taxon>
        <taxon>Embryophyta</taxon>
        <taxon>Tracheophyta</taxon>
        <taxon>Spermatophyta</taxon>
        <taxon>Magnoliopsida</taxon>
        <taxon>eudicotyledons</taxon>
        <taxon>Gunneridae</taxon>
        <taxon>Pentapetalae</taxon>
        <taxon>asterids</taxon>
        <taxon>campanulids</taxon>
        <taxon>Asterales</taxon>
        <taxon>Asteraceae</taxon>
        <taxon>Asteroideae</taxon>
        <taxon>Anthemideae</taxon>
        <taxon>Anthemidinae</taxon>
        <taxon>Tanacetum</taxon>
    </lineage>
</organism>
<dbReference type="Gene3D" id="3.80.10.10">
    <property type="entry name" value="Ribonuclease Inhibitor"/>
    <property type="match status" value="1"/>
</dbReference>
<dbReference type="Proteomes" id="UP001151760">
    <property type="component" value="Unassembled WGS sequence"/>
</dbReference>
<comment type="caution">
    <text evidence="1">The sequence shown here is derived from an EMBL/GenBank/DDBJ whole genome shotgun (WGS) entry which is preliminary data.</text>
</comment>
<proteinExistence type="predicted"/>